<name>A0A556MYJ5_9FLAO</name>
<dbReference type="Proteomes" id="UP000316008">
    <property type="component" value="Unassembled WGS sequence"/>
</dbReference>
<dbReference type="InterPro" id="IPR026444">
    <property type="entry name" value="Secre_tail"/>
</dbReference>
<dbReference type="EMBL" id="VLPL01000004">
    <property type="protein sequence ID" value="TSJ44991.1"/>
    <property type="molecule type" value="Genomic_DNA"/>
</dbReference>
<comment type="caution">
    <text evidence="4">The sequence shown here is derived from an EMBL/GenBank/DDBJ whole genome shotgun (WGS) entry which is preliminary data.</text>
</comment>
<dbReference type="SMART" id="SM00710">
    <property type="entry name" value="PbH1"/>
    <property type="match status" value="9"/>
</dbReference>
<dbReference type="RefSeq" id="WP_144333112.1">
    <property type="nucleotide sequence ID" value="NZ_VLPL01000004.1"/>
</dbReference>
<dbReference type="Pfam" id="PF19081">
    <property type="entry name" value="Ig_7"/>
    <property type="match status" value="1"/>
</dbReference>
<dbReference type="InterPro" id="IPR006626">
    <property type="entry name" value="PbH1"/>
</dbReference>
<keyword evidence="1" id="KW-0732">Signal</keyword>
<evidence type="ECO:0000313" key="5">
    <source>
        <dbReference type="Proteomes" id="UP000316008"/>
    </source>
</evidence>
<dbReference type="Gene3D" id="2.60.40.10">
    <property type="entry name" value="Immunoglobulins"/>
    <property type="match status" value="1"/>
</dbReference>
<sequence>MLKNSTMNFSGFILCFALLILGSGSLFGQVSGTKTIPTDYATIAAFITDINTNGIGSGGVTLNVPSGYTETAPAGGFTITATGTVADPIIIQGTGGAPKPVITASGALTSGALNDGIIKLIGSDYVTISGLDLRENAANTTTAAASNNMTEFGIALFYNTTTDGCQNVTITDNTISLGATYQNAMGIYANSTHNATNMTTGATATTGNNNNLTIRRNTISSVNLGIVVLGPTAAADHASGLTIGGASGDGNSITFGLTGTFSGFSSVSGTVNGILVRNVKNTNCSYNTLASNGTVTAGTLNGIQLQAFSNTPTGTFSQVFSNNTFNLLSAAVGGSVVGITSPSGSASATSTLDMSNNQFNGFGHSVASPTGTLTFISTVSTNLTTTISNNSFNNLTVTTTGSVTFVSHSFTIPSGGSTTISNNTIGTQFTKSGAGGTVTLTTTNGSSQNGTTATYANNNFSNINLTGGTTFTGFNNTDGTGSGTSTKSITGNTINNLTGGTSSITLLNVSYFNGISAISGNTFTNVTGQGSVTGMSINASLNTANPLNVTSNTIFGLSSTGTGGAVVGITSSNTSPVVNISNNDIHGLSSTGASLVSAIGISGGTMTNVNANRIYTLSSSNAGGTVFGVSITSGAGVNVSNNIISGLTAPVASGTDVIRGININSSSTGAVYGVYYNSVYLSGTSSGANFGTSGIYHQVNATATIAALDMRNNIIVNETTPVGTGIAVAFRRSGVALNNYASTSNRNLFYAGTPSATRLIMYDGTTSYQTLLSYQAAVAPRDANSITGEAAFTGAGYGTAGNFFISLTGSSSDFLRPVAGIVTQVEGGASPVASPSITTDFTGTTRPATPDMGAYEFAGTTPAPVITLNSVTPPTTTQCVATARLVSVNITTSAGTITGATIGYSVNGVPQTNIVMTNVSGSTWEGTIPVPTPSNATIAWGVAATNSLGINSGYTGTTYFDDPLFGSTAGATASSSSICVSSSTNLTASLIKTGTVVTGNASGTSSSSGISPFYHGYGGVKTQYIYRASELTAMGLSAGNITSLSLNITSLGTTTMNSFTINVGHTAQNAAVANTAIVSGLTQVYSNAAQTLTTGTNNYVFSTPFNWDGVSNIVISFNYSNVNTGGSSSTVTTDASVAFISSLAIYADNASASCLFTAVSSGQACMGTSSNTTTSTRPAFTIAGNKAPAVTSVSWSDGVGTVGTTNPLTVSPTATTTYTATITAAGCSVSPSPTVTVTVNPLPSTPIAANSTQCGTQVPTASVTSTSGLPTPTFMWYDAAVAGTVLQSGTSTTYTTAISATATFYVSELNTVTGCESARVPVTVTVSTPDAISASTSAAAICLNGSVNLTAANTNPTPVQNYTYSWVSTAGSGAETPVAGNPVTITPTVVGSYTYTVTAVDGGCVTTNTVSVTVNANPAANTAGVSDNSICNGELVNLTSSLPTTVSPLIQDFNSGLGTWTTTYNGTAPATTGFGIQNAPYSYTTYFSNFATPNGGGFAMSNADMGSSGNKTRTTLVSPVFSTAGMTSGTLTFQNLYRKWNSGDSLVRLEISTDGGTTWSTLKDYLPLGSQGVVTDLAQVPANESIALTAPYLNQPNMRIRFNYVSAWGYYWIIDDVNLTGTSGLSLAWTSSPAGFTSSSQNPTGVAPTVSTTYTITATNGAGCTSTASVAVTVNQPSSSSVTVTACDSYTWAQNNSTYTSSGAYTAVVSNAVGCDSTITLNLTINNSTAATVTQTACGSYTWPINNATYTASGTHTATISNALGCDSVITLNLTINNPTSATVNQMACQTYTWPVNNTTYTTSGVYTGVLTNALGCDSVITLNLTIGGPSASSVSVMECSSYTWAQNGMTYAASGAYTDTITNMFGCDSVITLNLIINQPSASSVSVTECSSYTWAQNGMTYTASGMYTDTISNSVGCDSVITLDLTINMPTSSMLTVSTCSPAYTWAQNGMTYTTSGMYNDTISNAIGCDSIITLDLTITPFVATATDNGDATITASAGTTYQWINCTTNTPIAGATAQTFAPAANGTYAVVVSNGTCSDTSNCVTIANVGIKEHLISIISVHPNPTHDVVIITMDAASAVVEVMDVQGKLVQTTQIKSGDPVDLSAYERGVYTLRIKTDAGTSIERIVKN</sequence>
<accession>A0A556MYJ5</accession>
<feature type="domain" description="Ig-like" evidence="3">
    <location>
        <begin position="1243"/>
        <end position="1327"/>
    </location>
</feature>
<protein>
    <submittedName>
        <fullName evidence="4">T9SS type A sorting domain-containing protein</fullName>
    </submittedName>
</protein>
<evidence type="ECO:0000259" key="3">
    <source>
        <dbReference type="Pfam" id="PF19081"/>
    </source>
</evidence>
<evidence type="ECO:0000259" key="2">
    <source>
        <dbReference type="Pfam" id="PF18962"/>
    </source>
</evidence>
<gene>
    <name evidence="4" type="ORF">FO442_10370</name>
</gene>
<dbReference type="SUPFAM" id="SSF51126">
    <property type="entry name" value="Pectin lyase-like"/>
    <property type="match status" value="1"/>
</dbReference>
<feature type="domain" description="Secretion system C-terminal sorting" evidence="2">
    <location>
        <begin position="2064"/>
        <end position="2131"/>
    </location>
</feature>
<dbReference type="InterPro" id="IPR011050">
    <property type="entry name" value="Pectin_lyase_fold/virulence"/>
</dbReference>
<dbReference type="OrthoDB" id="906679at2"/>
<evidence type="ECO:0000256" key="1">
    <source>
        <dbReference type="ARBA" id="ARBA00022729"/>
    </source>
</evidence>
<dbReference type="InterPro" id="IPR013783">
    <property type="entry name" value="Ig-like_fold"/>
</dbReference>
<evidence type="ECO:0000313" key="4">
    <source>
        <dbReference type="EMBL" id="TSJ44991.1"/>
    </source>
</evidence>
<dbReference type="NCBIfam" id="TIGR04183">
    <property type="entry name" value="Por_Secre_tail"/>
    <property type="match status" value="1"/>
</dbReference>
<keyword evidence="5" id="KW-1185">Reference proteome</keyword>
<reference evidence="4 5" key="1">
    <citation type="submission" date="2019-07" db="EMBL/GenBank/DDBJ databases">
        <authorList>
            <person name="Huq M.A."/>
        </authorList>
    </citation>
    <scope>NUCLEOTIDE SEQUENCE [LARGE SCALE GENOMIC DNA]</scope>
    <source>
        <strain evidence="4 5">MAH-3</strain>
    </source>
</reference>
<proteinExistence type="predicted"/>
<dbReference type="InterPro" id="IPR044023">
    <property type="entry name" value="Ig_7"/>
</dbReference>
<organism evidence="4 5">
    <name type="scientific">Fluviicola chungangensis</name>
    <dbReference type="NCBI Taxonomy" id="2597671"/>
    <lineage>
        <taxon>Bacteria</taxon>
        <taxon>Pseudomonadati</taxon>
        <taxon>Bacteroidota</taxon>
        <taxon>Flavobacteriia</taxon>
        <taxon>Flavobacteriales</taxon>
        <taxon>Crocinitomicaceae</taxon>
        <taxon>Fluviicola</taxon>
    </lineage>
</organism>
<dbReference type="Pfam" id="PF18962">
    <property type="entry name" value="Por_Secre_tail"/>
    <property type="match status" value="1"/>
</dbReference>